<evidence type="ECO:0000313" key="6">
    <source>
        <dbReference type="EMBL" id="CAA9515384.1"/>
    </source>
</evidence>
<organism evidence="6">
    <name type="scientific">uncultured Solirubrobacteraceae bacterium</name>
    <dbReference type="NCBI Taxonomy" id="1162706"/>
    <lineage>
        <taxon>Bacteria</taxon>
        <taxon>Bacillati</taxon>
        <taxon>Actinomycetota</taxon>
        <taxon>Thermoleophilia</taxon>
        <taxon>Solirubrobacterales</taxon>
        <taxon>Solirubrobacteraceae</taxon>
        <taxon>environmental samples</taxon>
    </lineage>
</organism>
<dbReference type="AlphaFoldDB" id="A0A6J4T6U1"/>
<dbReference type="InterPro" id="IPR014105">
    <property type="entry name" value="Carotenoid/retinoid_OxRdtase"/>
</dbReference>
<accession>A0A6J4T6U1</accession>
<feature type="domain" description="Amine oxidase" evidence="5">
    <location>
        <begin position="12"/>
        <end position="254"/>
    </location>
</feature>
<dbReference type="GO" id="GO:0016117">
    <property type="term" value="P:carotenoid biosynthetic process"/>
    <property type="evidence" value="ECO:0007669"/>
    <property type="project" value="UniProtKB-KW"/>
</dbReference>
<sequence length="466" mass="49270">MSRAVVVGAGVGGLAAAVRLLEAGHSVTVFEAGDAPGGKAGRRELGGFAFDTGPSLLTMPWVFRDLLGDACPEMVRVEPVTRYRFADGSSVDLSADLPRALESLESWSRGAGDDWAAFLGVCAQMWKSSEPFLTGEPPWPPRRDVASADPRDFLRVRPWSTLRGLSRSTARDPRLRMIIDRFATYAGAEPRRAPAALAVAGYVEHAFGAWHVPGGIYEIVRAIAARVEQLGGAIEYGAPVSAIERRGQRAVGVNGVAADWVVWNGDALALDRLLGRAKSKPAERSLSGLVLLLGVRGPTEGIAHHTILFPRDYDAEFDDVFVHRRPARDPTLYVSVSSVTDPSEAPEGGENWFVLANTPSGATGVDWAAEEERVLGLLAARGLDPTGRIVARGSRTPEDLERETGAVGGAIYGDAPHGRLGTLKRPGPRVRGLDNVIRAGGTAHPGGGLPLVALSGGLAARIIGTG</sequence>
<dbReference type="NCBIfam" id="TIGR02734">
    <property type="entry name" value="crtI_fam"/>
    <property type="match status" value="1"/>
</dbReference>
<evidence type="ECO:0000256" key="3">
    <source>
        <dbReference type="ARBA" id="ARBA00023002"/>
    </source>
</evidence>
<proteinExistence type="inferred from homology"/>
<dbReference type="InterPro" id="IPR036188">
    <property type="entry name" value="FAD/NAD-bd_sf"/>
</dbReference>
<dbReference type="Pfam" id="PF01593">
    <property type="entry name" value="Amino_oxidase"/>
    <property type="match status" value="1"/>
</dbReference>
<dbReference type="Gene3D" id="3.50.50.60">
    <property type="entry name" value="FAD/NAD(P)-binding domain"/>
    <property type="match status" value="2"/>
</dbReference>
<protein>
    <recommendedName>
        <fullName evidence="5">Amine oxidase domain-containing protein</fullName>
    </recommendedName>
</protein>
<dbReference type="InterPro" id="IPR002937">
    <property type="entry name" value="Amino_oxidase"/>
</dbReference>
<evidence type="ECO:0000259" key="5">
    <source>
        <dbReference type="Pfam" id="PF01593"/>
    </source>
</evidence>
<dbReference type="GO" id="GO:0016491">
    <property type="term" value="F:oxidoreductase activity"/>
    <property type="evidence" value="ECO:0007669"/>
    <property type="project" value="UniProtKB-KW"/>
</dbReference>
<gene>
    <name evidence="6" type="ORF">AVDCRST_MAG85-2578</name>
</gene>
<evidence type="ECO:0000256" key="2">
    <source>
        <dbReference type="ARBA" id="ARBA00022746"/>
    </source>
</evidence>
<evidence type="ECO:0000256" key="1">
    <source>
        <dbReference type="ARBA" id="ARBA00004829"/>
    </source>
</evidence>
<dbReference type="EMBL" id="CADCVT010000280">
    <property type="protein sequence ID" value="CAA9515384.1"/>
    <property type="molecule type" value="Genomic_DNA"/>
</dbReference>
<name>A0A6J4T6U1_9ACTN</name>
<dbReference type="PANTHER" id="PTHR43734">
    <property type="entry name" value="PHYTOENE DESATURASE"/>
    <property type="match status" value="1"/>
</dbReference>
<keyword evidence="2 4" id="KW-0125">Carotenoid biosynthesis</keyword>
<dbReference type="PANTHER" id="PTHR43734:SF1">
    <property type="entry name" value="PHYTOENE DESATURASE"/>
    <property type="match status" value="1"/>
</dbReference>
<keyword evidence="3 4" id="KW-0560">Oxidoreductase</keyword>
<dbReference type="SUPFAM" id="SSF51905">
    <property type="entry name" value="FAD/NAD(P)-binding domain"/>
    <property type="match status" value="1"/>
</dbReference>
<reference evidence="6" key="1">
    <citation type="submission" date="2020-02" db="EMBL/GenBank/DDBJ databases">
        <authorList>
            <person name="Meier V. D."/>
        </authorList>
    </citation>
    <scope>NUCLEOTIDE SEQUENCE</scope>
    <source>
        <strain evidence="6">AVDCRST_MAG85</strain>
    </source>
</reference>
<evidence type="ECO:0000256" key="4">
    <source>
        <dbReference type="RuleBase" id="RU362075"/>
    </source>
</evidence>
<comment type="pathway">
    <text evidence="1 4">Carotenoid biosynthesis.</text>
</comment>
<comment type="similarity">
    <text evidence="4">Belongs to the carotenoid/retinoid oxidoreductase family.</text>
</comment>